<feature type="compositionally biased region" description="Basic and acidic residues" evidence="1">
    <location>
        <begin position="13"/>
        <end position="26"/>
    </location>
</feature>
<reference evidence="2" key="1">
    <citation type="submission" date="2023-02" db="EMBL/GenBank/DDBJ databases">
        <title>Description and genomic characterization of Salipiger bruguierae sp. nov., isolated from the sediment of mangrove plant Bruguiera sexangula.</title>
        <authorList>
            <person name="Long M."/>
        </authorList>
    </citation>
    <scope>NUCLEOTIDE SEQUENCE</scope>
    <source>
        <strain evidence="2">H15</strain>
    </source>
</reference>
<proteinExistence type="predicted"/>
<evidence type="ECO:0000256" key="1">
    <source>
        <dbReference type="SAM" id="MobiDB-lite"/>
    </source>
</evidence>
<dbReference type="RefSeq" id="WP_353474797.1">
    <property type="nucleotide sequence ID" value="NZ_CP123385.1"/>
</dbReference>
<sequence>MALEFDLLGDPINPKRGEPGRNEHLPTAENANKVRTLLLSGLSLARIADEMGISAPTLRKHYFQNGKINRSLAREMALAEARAKNLLQLQKAADGGNVSAMKEMRQILDREHQAELDARYRREAAAAGRAAPKGKKEITRAAALQAEEELDALFDNETRH</sequence>
<feature type="region of interest" description="Disordered" evidence="1">
    <location>
        <begin position="1"/>
        <end position="29"/>
    </location>
</feature>
<protein>
    <recommendedName>
        <fullName evidence="3">Helix-turn-helix domain-containing protein</fullName>
    </recommendedName>
</protein>
<organism evidence="2">
    <name type="scientific">Alloyangia sp. H15</name>
    <dbReference type="NCBI Taxonomy" id="3029062"/>
    <lineage>
        <taxon>Bacteria</taxon>
        <taxon>Pseudomonadati</taxon>
        <taxon>Pseudomonadota</taxon>
        <taxon>Alphaproteobacteria</taxon>
        <taxon>Rhodobacterales</taxon>
        <taxon>Roseobacteraceae</taxon>
        <taxon>Alloyangia</taxon>
    </lineage>
</organism>
<dbReference type="EMBL" id="CP123385">
    <property type="protein sequence ID" value="XCC95930.1"/>
    <property type="molecule type" value="Genomic_DNA"/>
</dbReference>
<name>A0AAU8APB8_9RHOB</name>
<accession>A0AAU8APB8</accession>
<dbReference type="AlphaFoldDB" id="A0AAU8APB8"/>
<evidence type="ECO:0008006" key="3">
    <source>
        <dbReference type="Google" id="ProtNLM"/>
    </source>
</evidence>
<gene>
    <name evidence="2" type="ORF">PVT71_14605</name>
</gene>
<evidence type="ECO:0000313" key="2">
    <source>
        <dbReference type="EMBL" id="XCC95930.1"/>
    </source>
</evidence>